<keyword evidence="1" id="KW-0472">Membrane</keyword>
<evidence type="ECO:0000256" key="1">
    <source>
        <dbReference type="SAM" id="Phobius"/>
    </source>
</evidence>
<proteinExistence type="predicted"/>
<dbReference type="PROSITE" id="PS51257">
    <property type="entry name" value="PROKAR_LIPOPROTEIN"/>
    <property type="match status" value="1"/>
</dbReference>
<name>A0A0Q9WT01_DROWI</name>
<accession>A0A0Q9WT01</accession>
<dbReference type="EMBL" id="CH964095">
    <property type="protein sequence ID" value="KRF99049.1"/>
    <property type="molecule type" value="Genomic_DNA"/>
</dbReference>
<keyword evidence="1" id="KW-0812">Transmembrane</keyword>
<dbReference type="AlphaFoldDB" id="A0A0Q9WT01"/>
<sequence>MTKLQKYFIIWFFAIFWVGIPATPICPLATSCEPFNETTAVCFLDENEGCIRKYASKCHLNIAACLKRKNYTNYDNLYCSMETYICEASPTYARWTIFFGHKMD</sequence>
<keyword evidence="3" id="KW-1185">Reference proteome</keyword>
<keyword evidence="1" id="KW-1133">Transmembrane helix</keyword>
<dbReference type="InParanoid" id="A0A0Q9WT01"/>
<dbReference type="Proteomes" id="UP000007798">
    <property type="component" value="Unassembled WGS sequence"/>
</dbReference>
<dbReference type="KEGG" id="dwi:26528987"/>
<evidence type="ECO:0000313" key="2">
    <source>
        <dbReference type="EMBL" id="KRF99049.1"/>
    </source>
</evidence>
<feature type="transmembrane region" description="Helical" evidence="1">
    <location>
        <begin position="7"/>
        <end position="25"/>
    </location>
</feature>
<dbReference type="OrthoDB" id="7901105at2759"/>
<gene>
    <name evidence="2" type="primary">Dwil\GK26985</name>
    <name evidence="2" type="ORF">Dwil_GK26985</name>
</gene>
<organism evidence="2 3">
    <name type="scientific">Drosophila willistoni</name>
    <name type="common">Fruit fly</name>
    <dbReference type="NCBI Taxonomy" id="7260"/>
    <lineage>
        <taxon>Eukaryota</taxon>
        <taxon>Metazoa</taxon>
        <taxon>Ecdysozoa</taxon>
        <taxon>Arthropoda</taxon>
        <taxon>Hexapoda</taxon>
        <taxon>Insecta</taxon>
        <taxon>Pterygota</taxon>
        <taxon>Neoptera</taxon>
        <taxon>Endopterygota</taxon>
        <taxon>Diptera</taxon>
        <taxon>Brachycera</taxon>
        <taxon>Muscomorpha</taxon>
        <taxon>Ephydroidea</taxon>
        <taxon>Drosophilidae</taxon>
        <taxon>Drosophila</taxon>
        <taxon>Sophophora</taxon>
    </lineage>
</organism>
<reference evidence="2 3" key="1">
    <citation type="journal article" date="2007" name="Nature">
        <title>Evolution of genes and genomes on the Drosophila phylogeny.</title>
        <authorList>
            <consortium name="Drosophila 12 Genomes Consortium"/>
            <person name="Clark A.G."/>
            <person name="Eisen M.B."/>
            <person name="Smith D.R."/>
            <person name="Bergman C.M."/>
            <person name="Oliver B."/>
            <person name="Markow T.A."/>
            <person name="Kaufman T.C."/>
            <person name="Kellis M."/>
            <person name="Gelbart W."/>
            <person name="Iyer V.N."/>
            <person name="Pollard D.A."/>
            <person name="Sackton T.B."/>
            <person name="Larracuente A.M."/>
            <person name="Singh N.D."/>
            <person name="Abad J.P."/>
            <person name="Abt D.N."/>
            <person name="Adryan B."/>
            <person name="Aguade M."/>
            <person name="Akashi H."/>
            <person name="Anderson W.W."/>
            <person name="Aquadro C.F."/>
            <person name="Ardell D.H."/>
            <person name="Arguello R."/>
            <person name="Artieri C.G."/>
            <person name="Barbash D.A."/>
            <person name="Barker D."/>
            <person name="Barsanti P."/>
            <person name="Batterham P."/>
            <person name="Batzoglou S."/>
            <person name="Begun D."/>
            <person name="Bhutkar A."/>
            <person name="Blanco E."/>
            <person name="Bosak S.A."/>
            <person name="Bradley R.K."/>
            <person name="Brand A.D."/>
            <person name="Brent M.R."/>
            <person name="Brooks A.N."/>
            <person name="Brown R.H."/>
            <person name="Butlin R.K."/>
            <person name="Caggese C."/>
            <person name="Calvi B.R."/>
            <person name="Bernardo de Carvalho A."/>
            <person name="Caspi A."/>
            <person name="Castrezana S."/>
            <person name="Celniker S.E."/>
            <person name="Chang J.L."/>
            <person name="Chapple C."/>
            <person name="Chatterji S."/>
            <person name="Chinwalla A."/>
            <person name="Civetta A."/>
            <person name="Clifton S.W."/>
            <person name="Comeron J.M."/>
            <person name="Costello J.C."/>
            <person name="Coyne J.A."/>
            <person name="Daub J."/>
            <person name="David R.G."/>
            <person name="Delcher A.L."/>
            <person name="Delehaunty K."/>
            <person name="Do C.B."/>
            <person name="Ebling H."/>
            <person name="Edwards K."/>
            <person name="Eickbush T."/>
            <person name="Evans J.D."/>
            <person name="Filipski A."/>
            <person name="Findeiss S."/>
            <person name="Freyhult E."/>
            <person name="Fulton L."/>
            <person name="Fulton R."/>
            <person name="Garcia A.C."/>
            <person name="Gardiner A."/>
            <person name="Garfield D.A."/>
            <person name="Garvin B.E."/>
            <person name="Gibson G."/>
            <person name="Gilbert D."/>
            <person name="Gnerre S."/>
            <person name="Godfrey J."/>
            <person name="Good R."/>
            <person name="Gotea V."/>
            <person name="Gravely B."/>
            <person name="Greenberg A.J."/>
            <person name="Griffiths-Jones S."/>
            <person name="Gross S."/>
            <person name="Guigo R."/>
            <person name="Gustafson E.A."/>
            <person name="Haerty W."/>
            <person name="Hahn M.W."/>
            <person name="Halligan D.L."/>
            <person name="Halpern A.L."/>
            <person name="Halter G.M."/>
            <person name="Han M.V."/>
            <person name="Heger A."/>
            <person name="Hillier L."/>
            <person name="Hinrichs A.S."/>
            <person name="Holmes I."/>
            <person name="Hoskins R.A."/>
            <person name="Hubisz M.J."/>
            <person name="Hultmark D."/>
            <person name="Huntley M.A."/>
            <person name="Jaffe D.B."/>
            <person name="Jagadeeshan S."/>
            <person name="Jeck W.R."/>
            <person name="Johnson J."/>
            <person name="Jones C.D."/>
            <person name="Jordan W.C."/>
            <person name="Karpen G.H."/>
            <person name="Kataoka E."/>
            <person name="Keightley P.D."/>
            <person name="Kheradpour P."/>
            <person name="Kirkness E.F."/>
            <person name="Koerich L.B."/>
            <person name="Kristiansen K."/>
            <person name="Kudrna D."/>
            <person name="Kulathinal R.J."/>
            <person name="Kumar S."/>
            <person name="Kwok R."/>
            <person name="Lander E."/>
            <person name="Langley C.H."/>
            <person name="Lapoint R."/>
            <person name="Lazzaro B.P."/>
            <person name="Lee S.J."/>
            <person name="Levesque L."/>
            <person name="Li R."/>
            <person name="Lin C.F."/>
            <person name="Lin M.F."/>
            <person name="Lindblad-Toh K."/>
            <person name="Llopart A."/>
            <person name="Long M."/>
            <person name="Low L."/>
            <person name="Lozovsky E."/>
            <person name="Lu J."/>
            <person name="Luo M."/>
            <person name="Machado C.A."/>
            <person name="Makalowski W."/>
            <person name="Marzo M."/>
            <person name="Matsuda M."/>
            <person name="Matzkin L."/>
            <person name="McAllister B."/>
            <person name="McBride C.S."/>
            <person name="McKernan B."/>
            <person name="McKernan K."/>
            <person name="Mendez-Lago M."/>
            <person name="Minx P."/>
            <person name="Mollenhauer M.U."/>
            <person name="Montooth K."/>
            <person name="Mount S.M."/>
            <person name="Mu X."/>
            <person name="Myers E."/>
            <person name="Negre B."/>
            <person name="Newfeld S."/>
            <person name="Nielsen R."/>
            <person name="Noor M.A."/>
            <person name="O'Grady P."/>
            <person name="Pachter L."/>
            <person name="Papaceit M."/>
            <person name="Parisi M.J."/>
            <person name="Parisi M."/>
            <person name="Parts L."/>
            <person name="Pedersen J.S."/>
            <person name="Pesole G."/>
            <person name="Phillippy A.M."/>
            <person name="Ponting C.P."/>
            <person name="Pop M."/>
            <person name="Porcelli D."/>
            <person name="Powell J.R."/>
            <person name="Prohaska S."/>
            <person name="Pruitt K."/>
            <person name="Puig M."/>
            <person name="Quesneville H."/>
            <person name="Ram K.R."/>
            <person name="Rand D."/>
            <person name="Rasmussen M.D."/>
            <person name="Reed L.K."/>
            <person name="Reenan R."/>
            <person name="Reily A."/>
            <person name="Remington K.A."/>
            <person name="Rieger T.T."/>
            <person name="Ritchie M.G."/>
            <person name="Robin C."/>
            <person name="Rogers Y.H."/>
            <person name="Rohde C."/>
            <person name="Rozas J."/>
            <person name="Rubenfield M.J."/>
            <person name="Ruiz A."/>
            <person name="Russo S."/>
            <person name="Salzberg S.L."/>
            <person name="Sanchez-Gracia A."/>
            <person name="Saranga D.J."/>
            <person name="Sato H."/>
            <person name="Schaeffer S.W."/>
            <person name="Schatz M.C."/>
            <person name="Schlenke T."/>
            <person name="Schwartz R."/>
            <person name="Segarra C."/>
            <person name="Singh R.S."/>
            <person name="Sirot L."/>
            <person name="Sirota M."/>
            <person name="Sisneros N.B."/>
            <person name="Smith C.D."/>
            <person name="Smith T.F."/>
            <person name="Spieth J."/>
            <person name="Stage D.E."/>
            <person name="Stark A."/>
            <person name="Stephan W."/>
            <person name="Strausberg R.L."/>
            <person name="Strempel S."/>
            <person name="Sturgill D."/>
            <person name="Sutton G."/>
            <person name="Sutton G.G."/>
            <person name="Tao W."/>
            <person name="Teichmann S."/>
            <person name="Tobari Y.N."/>
            <person name="Tomimura Y."/>
            <person name="Tsolas J.M."/>
            <person name="Valente V.L."/>
            <person name="Venter E."/>
            <person name="Venter J.C."/>
            <person name="Vicario S."/>
            <person name="Vieira F.G."/>
            <person name="Vilella A.J."/>
            <person name="Villasante A."/>
            <person name="Walenz B."/>
            <person name="Wang J."/>
            <person name="Wasserman M."/>
            <person name="Watts T."/>
            <person name="Wilson D."/>
            <person name="Wilson R.K."/>
            <person name="Wing R.A."/>
            <person name="Wolfner M.F."/>
            <person name="Wong A."/>
            <person name="Wong G.K."/>
            <person name="Wu C.I."/>
            <person name="Wu G."/>
            <person name="Yamamoto D."/>
            <person name="Yang H.P."/>
            <person name="Yang S.P."/>
            <person name="Yorke J.A."/>
            <person name="Yoshida K."/>
            <person name="Zdobnov E."/>
            <person name="Zhang P."/>
            <person name="Zhang Y."/>
            <person name="Zimin A.V."/>
            <person name="Baldwin J."/>
            <person name="Abdouelleil A."/>
            <person name="Abdulkadir J."/>
            <person name="Abebe A."/>
            <person name="Abera B."/>
            <person name="Abreu J."/>
            <person name="Acer S.C."/>
            <person name="Aftuck L."/>
            <person name="Alexander A."/>
            <person name="An P."/>
            <person name="Anderson E."/>
            <person name="Anderson S."/>
            <person name="Arachi H."/>
            <person name="Azer M."/>
            <person name="Bachantsang P."/>
            <person name="Barry A."/>
            <person name="Bayul T."/>
            <person name="Berlin A."/>
            <person name="Bessette D."/>
            <person name="Bloom T."/>
            <person name="Blye J."/>
            <person name="Boguslavskiy L."/>
            <person name="Bonnet C."/>
            <person name="Boukhgalter B."/>
            <person name="Bourzgui I."/>
            <person name="Brown A."/>
            <person name="Cahill P."/>
            <person name="Channer S."/>
            <person name="Cheshatsang Y."/>
            <person name="Chuda L."/>
            <person name="Citroen M."/>
            <person name="Collymore A."/>
            <person name="Cooke P."/>
            <person name="Costello M."/>
            <person name="D'Aco K."/>
            <person name="Daza R."/>
            <person name="De Haan G."/>
            <person name="DeGray S."/>
            <person name="DeMaso C."/>
            <person name="Dhargay N."/>
            <person name="Dooley K."/>
            <person name="Dooley E."/>
            <person name="Doricent M."/>
            <person name="Dorje P."/>
            <person name="Dorjee K."/>
            <person name="Dupes A."/>
            <person name="Elong R."/>
            <person name="Falk J."/>
            <person name="Farina A."/>
            <person name="Faro S."/>
            <person name="Ferguson D."/>
            <person name="Fisher S."/>
            <person name="Foley C.D."/>
            <person name="Franke A."/>
            <person name="Friedrich D."/>
            <person name="Gadbois L."/>
            <person name="Gearin G."/>
            <person name="Gearin C.R."/>
            <person name="Giannoukos G."/>
            <person name="Goode T."/>
            <person name="Graham J."/>
            <person name="Grandbois E."/>
            <person name="Grewal S."/>
            <person name="Gyaltsen K."/>
            <person name="Hafez N."/>
            <person name="Hagos B."/>
            <person name="Hall J."/>
            <person name="Henson C."/>
            <person name="Hollinger A."/>
            <person name="Honan T."/>
            <person name="Huard M.D."/>
            <person name="Hughes L."/>
            <person name="Hurhula B."/>
            <person name="Husby M.E."/>
            <person name="Kamat A."/>
            <person name="Kanga B."/>
            <person name="Kashin S."/>
            <person name="Khazanovich D."/>
            <person name="Kisner P."/>
            <person name="Lance K."/>
            <person name="Lara M."/>
            <person name="Lee W."/>
            <person name="Lennon N."/>
            <person name="Letendre F."/>
            <person name="LeVine R."/>
            <person name="Lipovsky A."/>
            <person name="Liu X."/>
            <person name="Liu J."/>
            <person name="Liu S."/>
            <person name="Lokyitsang T."/>
            <person name="Lokyitsang Y."/>
            <person name="Lubonja R."/>
            <person name="Lui A."/>
            <person name="MacDonald P."/>
            <person name="Magnisalis V."/>
            <person name="Maru K."/>
            <person name="Matthews C."/>
            <person name="McCusker W."/>
            <person name="McDonough S."/>
            <person name="Mehta T."/>
            <person name="Meldrim J."/>
            <person name="Meneus L."/>
            <person name="Mihai O."/>
            <person name="Mihalev A."/>
            <person name="Mihova T."/>
            <person name="Mittelman R."/>
            <person name="Mlenga V."/>
            <person name="Montmayeur A."/>
            <person name="Mulrain L."/>
            <person name="Navidi A."/>
            <person name="Naylor J."/>
            <person name="Negash T."/>
            <person name="Nguyen T."/>
            <person name="Nguyen N."/>
            <person name="Nicol R."/>
            <person name="Norbu C."/>
            <person name="Norbu N."/>
            <person name="Novod N."/>
            <person name="O'Neill B."/>
            <person name="Osman S."/>
            <person name="Markiewicz E."/>
            <person name="Oyono O.L."/>
            <person name="Patti C."/>
            <person name="Phunkhang P."/>
            <person name="Pierre F."/>
            <person name="Priest M."/>
            <person name="Raghuraman S."/>
            <person name="Rege F."/>
            <person name="Reyes R."/>
            <person name="Rise C."/>
            <person name="Rogov P."/>
            <person name="Ross K."/>
            <person name="Ryan E."/>
            <person name="Settipalli S."/>
            <person name="Shea T."/>
            <person name="Sherpa N."/>
            <person name="Shi L."/>
            <person name="Shih D."/>
            <person name="Sparrow T."/>
            <person name="Spaulding J."/>
            <person name="Stalker J."/>
            <person name="Stange-Thomann N."/>
            <person name="Stavropoulos S."/>
            <person name="Stone C."/>
            <person name="Strader C."/>
            <person name="Tesfaye S."/>
            <person name="Thomson T."/>
            <person name="Thoulutsang Y."/>
            <person name="Thoulutsang D."/>
            <person name="Topham K."/>
            <person name="Topping I."/>
            <person name="Tsamla T."/>
            <person name="Vassiliev H."/>
            <person name="Vo A."/>
            <person name="Wangchuk T."/>
            <person name="Wangdi T."/>
            <person name="Weiand M."/>
            <person name="Wilkinson J."/>
            <person name="Wilson A."/>
            <person name="Yadav S."/>
            <person name="Young G."/>
            <person name="Yu Q."/>
            <person name="Zembek L."/>
            <person name="Zhong D."/>
            <person name="Zimmer A."/>
            <person name="Zwirko Z."/>
            <person name="Jaffe D.B."/>
            <person name="Alvarez P."/>
            <person name="Brockman W."/>
            <person name="Butler J."/>
            <person name="Chin C."/>
            <person name="Gnerre S."/>
            <person name="Grabherr M."/>
            <person name="Kleber M."/>
            <person name="Mauceli E."/>
            <person name="MacCallum I."/>
        </authorList>
    </citation>
    <scope>NUCLEOTIDE SEQUENCE [LARGE SCALE GENOMIC DNA]</scope>
    <source>
        <strain evidence="3">Tucson 14030-0811.24</strain>
    </source>
</reference>
<evidence type="ECO:0000313" key="3">
    <source>
        <dbReference type="Proteomes" id="UP000007798"/>
    </source>
</evidence>
<protein>
    <submittedName>
        <fullName evidence="2">Uncharacterized protein</fullName>
    </submittedName>
</protein>